<name>A0A9N7Z6Y2_PLEPL</name>
<gene>
    <name evidence="2" type="ORF">PLEPLA_LOCUS38696</name>
</gene>
<feature type="compositionally biased region" description="Basic residues" evidence="1">
    <location>
        <begin position="48"/>
        <end position="62"/>
    </location>
</feature>
<comment type="caution">
    <text evidence="2">The sequence shown here is derived from an EMBL/GenBank/DDBJ whole genome shotgun (WGS) entry which is preliminary data.</text>
</comment>
<accession>A0A9N7Z6Y2</accession>
<dbReference type="EMBL" id="CADEAL010004073">
    <property type="protein sequence ID" value="CAB1451004.1"/>
    <property type="molecule type" value="Genomic_DNA"/>
</dbReference>
<evidence type="ECO:0000313" key="2">
    <source>
        <dbReference type="EMBL" id="CAB1451004.1"/>
    </source>
</evidence>
<organism evidence="2 3">
    <name type="scientific">Pleuronectes platessa</name>
    <name type="common">European plaice</name>
    <dbReference type="NCBI Taxonomy" id="8262"/>
    <lineage>
        <taxon>Eukaryota</taxon>
        <taxon>Metazoa</taxon>
        <taxon>Chordata</taxon>
        <taxon>Craniata</taxon>
        <taxon>Vertebrata</taxon>
        <taxon>Euteleostomi</taxon>
        <taxon>Actinopterygii</taxon>
        <taxon>Neopterygii</taxon>
        <taxon>Teleostei</taxon>
        <taxon>Neoteleostei</taxon>
        <taxon>Acanthomorphata</taxon>
        <taxon>Carangaria</taxon>
        <taxon>Pleuronectiformes</taxon>
        <taxon>Pleuronectoidei</taxon>
        <taxon>Pleuronectidae</taxon>
        <taxon>Pleuronectes</taxon>
    </lineage>
</organism>
<protein>
    <submittedName>
        <fullName evidence="2">Uncharacterized protein</fullName>
    </submittedName>
</protein>
<feature type="region of interest" description="Disordered" evidence="1">
    <location>
        <begin position="1"/>
        <end position="76"/>
    </location>
</feature>
<dbReference type="Proteomes" id="UP001153269">
    <property type="component" value="Unassembled WGS sequence"/>
</dbReference>
<proteinExistence type="predicted"/>
<evidence type="ECO:0000313" key="3">
    <source>
        <dbReference type="Proteomes" id="UP001153269"/>
    </source>
</evidence>
<evidence type="ECO:0000256" key="1">
    <source>
        <dbReference type="SAM" id="MobiDB-lite"/>
    </source>
</evidence>
<sequence>MEETVSSRLESETEQKTLHHCSAKTLTARDLGPGLPRSTRGGTEAREKKPKFRTNKDPRRKRDAGGFGKLHITEGK</sequence>
<reference evidence="2" key="1">
    <citation type="submission" date="2020-03" db="EMBL/GenBank/DDBJ databases">
        <authorList>
            <person name="Weist P."/>
        </authorList>
    </citation>
    <scope>NUCLEOTIDE SEQUENCE</scope>
</reference>
<keyword evidence="3" id="KW-1185">Reference proteome</keyword>
<dbReference type="AlphaFoldDB" id="A0A9N7Z6Y2"/>